<comment type="caution">
    <text evidence="2">The sequence shown here is derived from an EMBL/GenBank/DDBJ whole genome shotgun (WGS) entry which is preliminary data.</text>
</comment>
<dbReference type="AlphaFoldDB" id="A0A125FB48"/>
<dbReference type="GeneID" id="93056774"/>
<dbReference type="EMBL" id="LPHB01000056">
    <property type="protein sequence ID" value="KWA58555.1"/>
    <property type="molecule type" value="Genomic_DNA"/>
</dbReference>
<dbReference type="EMBL" id="QTPM01000045">
    <property type="protein sequence ID" value="RQY86307.1"/>
    <property type="molecule type" value="Genomic_DNA"/>
</dbReference>
<dbReference type="RefSeq" id="WP_059563283.1">
    <property type="nucleotide sequence ID" value="NZ_CABVPM010000004.1"/>
</dbReference>
<sequence length="82" mass="9195">MSIIAPDERADFVAVLHRHNLVESDFTIQETVAPEVVDEVYPLVGYVTVIRCSTLKEKGYRVGHGTAWTVEFDRDLTRGAFG</sequence>
<organism evidence="2">
    <name type="scientific">Burkholderia stagnalis</name>
    <dbReference type="NCBI Taxonomy" id="1503054"/>
    <lineage>
        <taxon>Bacteria</taxon>
        <taxon>Pseudomonadati</taxon>
        <taxon>Pseudomonadota</taxon>
        <taxon>Betaproteobacteria</taxon>
        <taxon>Burkholderiales</taxon>
        <taxon>Burkholderiaceae</taxon>
        <taxon>Burkholderia</taxon>
        <taxon>Burkholderia cepacia complex</taxon>
    </lineage>
</organism>
<evidence type="ECO:0000313" key="2">
    <source>
        <dbReference type="EMBL" id="KWA58555.1"/>
    </source>
</evidence>
<dbReference type="STRING" id="1503054.WT74_22855"/>
<reference evidence="1 6" key="3">
    <citation type="submission" date="2019-09" db="EMBL/GenBank/DDBJ databases">
        <title>Draft genome sequences of 48 bacterial type strains from the CCUG.</title>
        <authorList>
            <person name="Tunovic T."/>
            <person name="Pineiro-Iglesias B."/>
            <person name="Unosson C."/>
            <person name="Inganas E."/>
            <person name="Ohlen M."/>
            <person name="Cardew S."/>
            <person name="Jensie-Markopoulos S."/>
            <person name="Salva-Serra F."/>
            <person name="Jaen-Luchoro D."/>
            <person name="Karlsson R."/>
            <person name="Svensson-Stadler L."/>
            <person name="Chun J."/>
            <person name="Moore E."/>
        </authorList>
    </citation>
    <scope>NUCLEOTIDE SEQUENCE [LARGE SCALE GENOMIC DNA]</scope>
    <source>
        <strain evidence="1 6">CCUG 65686</strain>
    </source>
</reference>
<evidence type="ECO:0000313" key="3">
    <source>
        <dbReference type="EMBL" id="RQY86307.1"/>
    </source>
</evidence>
<gene>
    <name evidence="3" type="ORF">DF017_27660</name>
    <name evidence="1" type="ORF">F7R25_05615</name>
    <name evidence="2" type="ORF">WT44_20470</name>
</gene>
<dbReference type="Proteomes" id="UP000473470">
    <property type="component" value="Unassembled WGS sequence"/>
</dbReference>
<dbReference type="EMBL" id="VZOK01000006">
    <property type="protein sequence ID" value="KAB0640139.1"/>
    <property type="molecule type" value="Genomic_DNA"/>
</dbReference>
<reference evidence="3 5" key="2">
    <citation type="submission" date="2018-08" db="EMBL/GenBank/DDBJ databases">
        <title>Comparative analysis of Burkholderia isolates from Puerto Rico.</title>
        <authorList>
            <person name="Hall C."/>
            <person name="Sahl J."/>
            <person name="Wagner D."/>
        </authorList>
    </citation>
    <scope>NUCLEOTIDE SEQUENCE [LARGE SCALE GENOMIC DNA]</scope>
    <source>
        <strain evidence="3 5">Bp8966</strain>
    </source>
</reference>
<dbReference type="Proteomes" id="UP000281098">
    <property type="component" value="Unassembled WGS sequence"/>
</dbReference>
<evidence type="ECO:0000313" key="5">
    <source>
        <dbReference type="Proteomes" id="UP000281098"/>
    </source>
</evidence>
<proteinExistence type="predicted"/>
<evidence type="ECO:0000313" key="4">
    <source>
        <dbReference type="Proteomes" id="UP000068603"/>
    </source>
</evidence>
<dbReference type="Proteomes" id="UP000068603">
    <property type="component" value="Unassembled WGS sequence"/>
</dbReference>
<accession>A0A125FB48</accession>
<evidence type="ECO:0000313" key="1">
    <source>
        <dbReference type="EMBL" id="KAB0640139.1"/>
    </source>
</evidence>
<keyword evidence="5" id="KW-1185">Reference proteome</keyword>
<protein>
    <submittedName>
        <fullName evidence="2">Uncharacterized protein</fullName>
    </submittedName>
</protein>
<reference evidence="2 4" key="1">
    <citation type="submission" date="2015-11" db="EMBL/GenBank/DDBJ databases">
        <title>Expanding the genomic diversity of Burkholderia species for the development of highly accurate diagnostics.</title>
        <authorList>
            <person name="Sahl J."/>
            <person name="Keim P."/>
            <person name="Wagner D."/>
        </authorList>
    </citation>
    <scope>NUCLEOTIDE SEQUENCE [LARGE SCALE GENOMIC DNA]</scope>
    <source>
        <strain evidence="2 4">MSMB1960WGS</strain>
    </source>
</reference>
<evidence type="ECO:0000313" key="6">
    <source>
        <dbReference type="Proteomes" id="UP000473470"/>
    </source>
</evidence>
<name>A0A125FB48_9BURK</name>